<keyword evidence="2" id="KW-1133">Transmembrane helix</keyword>
<accession>A0A0C3CKJ4</accession>
<dbReference type="STRING" id="686832.A0A0C3CKJ4"/>
<reference evidence="4" key="2">
    <citation type="submission" date="2015-01" db="EMBL/GenBank/DDBJ databases">
        <title>Evolutionary Origins and Diversification of the Mycorrhizal Mutualists.</title>
        <authorList>
            <consortium name="DOE Joint Genome Institute"/>
            <consortium name="Mycorrhizal Genomics Consortium"/>
            <person name="Kohler A."/>
            <person name="Kuo A."/>
            <person name="Nagy L.G."/>
            <person name="Floudas D."/>
            <person name="Copeland A."/>
            <person name="Barry K.W."/>
            <person name="Cichocki N."/>
            <person name="Veneault-Fourrey C."/>
            <person name="LaButti K."/>
            <person name="Lindquist E.A."/>
            <person name="Lipzen A."/>
            <person name="Lundell T."/>
            <person name="Morin E."/>
            <person name="Murat C."/>
            <person name="Riley R."/>
            <person name="Ohm R."/>
            <person name="Sun H."/>
            <person name="Tunlid A."/>
            <person name="Henrissat B."/>
            <person name="Grigoriev I.V."/>
            <person name="Hibbett D.S."/>
            <person name="Martin F."/>
        </authorList>
    </citation>
    <scope>NUCLEOTIDE SEQUENCE [LARGE SCALE GENOMIC DNA]</scope>
    <source>
        <strain evidence="4">h7</strain>
    </source>
</reference>
<sequence>MPFLHADPALNDSPTNLLVRNAFLIFRLVFLALSFTFTFLSLIFASWNVNSTLSVGHSVPSTSIFIIFQSCLVFFCVALALVDLFNPRAEASRVLLECVWSGVLSMCHLGAAISTTVNGPSLACKVTSDWTVCASASLLVPVTWLNSVVSLAYFFTLFITAMAHKTLYPDIWMRTVYSINWFGQPPESPSSEKVVQDFLGCSPRLDDPYFDHYDDIGSTAMRKKNYRIRDSVEEAIPWASAPIRRGIDPPFVRPGQLSNRSSPSLPPRLDLPSYPNRSVGTVGSAGSRYLEKFRESSVLSRTETPAQYTTHYLSHKDSFPISVADLDQPIPLPRRSEWIKADK</sequence>
<feature type="transmembrane region" description="Helical" evidence="2">
    <location>
        <begin position="64"/>
        <end position="82"/>
    </location>
</feature>
<dbReference type="Proteomes" id="UP000053424">
    <property type="component" value="Unassembled WGS sequence"/>
</dbReference>
<feature type="compositionally biased region" description="Low complexity" evidence="1">
    <location>
        <begin position="257"/>
        <end position="275"/>
    </location>
</feature>
<dbReference type="EMBL" id="KN831768">
    <property type="protein sequence ID" value="KIM49225.1"/>
    <property type="molecule type" value="Genomic_DNA"/>
</dbReference>
<feature type="region of interest" description="Disordered" evidence="1">
    <location>
        <begin position="249"/>
        <end position="277"/>
    </location>
</feature>
<dbReference type="OrthoDB" id="3188789at2759"/>
<feature type="transmembrane region" description="Helical" evidence="2">
    <location>
        <begin position="144"/>
        <end position="164"/>
    </location>
</feature>
<evidence type="ECO:0000313" key="3">
    <source>
        <dbReference type="EMBL" id="KIM49225.1"/>
    </source>
</evidence>
<feature type="transmembrane region" description="Helical" evidence="2">
    <location>
        <begin position="94"/>
        <end position="113"/>
    </location>
</feature>
<feature type="transmembrane region" description="Helical" evidence="2">
    <location>
        <begin position="24"/>
        <end position="44"/>
    </location>
</feature>
<proteinExistence type="predicted"/>
<dbReference type="HOGENOM" id="CLU_051224_0_0_1"/>
<keyword evidence="2" id="KW-0812">Transmembrane</keyword>
<gene>
    <name evidence="3" type="ORF">M413DRAFT_438393</name>
</gene>
<reference evidence="3 4" key="1">
    <citation type="submission" date="2014-04" db="EMBL/GenBank/DDBJ databases">
        <authorList>
            <consortium name="DOE Joint Genome Institute"/>
            <person name="Kuo A."/>
            <person name="Gay G."/>
            <person name="Dore J."/>
            <person name="Kohler A."/>
            <person name="Nagy L.G."/>
            <person name="Floudas D."/>
            <person name="Copeland A."/>
            <person name="Barry K.W."/>
            <person name="Cichocki N."/>
            <person name="Veneault-Fourrey C."/>
            <person name="LaButti K."/>
            <person name="Lindquist E.A."/>
            <person name="Lipzen A."/>
            <person name="Lundell T."/>
            <person name="Morin E."/>
            <person name="Murat C."/>
            <person name="Sun H."/>
            <person name="Tunlid A."/>
            <person name="Henrissat B."/>
            <person name="Grigoriev I.V."/>
            <person name="Hibbett D.S."/>
            <person name="Martin F."/>
            <person name="Nordberg H.P."/>
            <person name="Cantor M.N."/>
            <person name="Hua S.X."/>
        </authorList>
    </citation>
    <scope>NUCLEOTIDE SEQUENCE [LARGE SCALE GENOMIC DNA]</scope>
    <source>
        <strain evidence="4">h7</strain>
    </source>
</reference>
<evidence type="ECO:0000256" key="1">
    <source>
        <dbReference type="SAM" id="MobiDB-lite"/>
    </source>
</evidence>
<organism evidence="3 4">
    <name type="scientific">Hebeloma cylindrosporum</name>
    <dbReference type="NCBI Taxonomy" id="76867"/>
    <lineage>
        <taxon>Eukaryota</taxon>
        <taxon>Fungi</taxon>
        <taxon>Dikarya</taxon>
        <taxon>Basidiomycota</taxon>
        <taxon>Agaricomycotina</taxon>
        <taxon>Agaricomycetes</taxon>
        <taxon>Agaricomycetidae</taxon>
        <taxon>Agaricales</taxon>
        <taxon>Agaricineae</taxon>
        <taxon>Hymenogastraceae</taxon>
        <taxon>Hebeloma</taxon>
    </lineage>
</organism>
<evidence type="ECO:0000256" key="2">
    <source>
        <dbReference type="SAM" id="Phobius"/>
    </source>
</evidence>
<protein>
    <recommendedName>
        <fullName evidence="5">MARVEL domain-containing protein</fullName>
    </recommendedName>
</protein>
<evidence type="ECO:0008006" key="5">
    <source>
        <dbReference type="Google" id="ProtNLM"/>
    </source>
</evidence>
<name>A0A0C3CKJ4_HEBCY</name>
<keyword evidence="4" id="KW-1185">Reference proteome</keyword>
<evidence type="ECO:0000313" key="4">
    <source>
        <dbReference type="Proteomes" id="UP000053424"/>
    </source>
</evidence>
<keyword evidence="2" id="KW-0472">Membrane</keyword>
<dbReference type="AlphaFoldDB" id="A0A0C3CKJ4"/>